<sequence>MNDLSSLAVADHLLKFDIPMVIIGGHAVNIHGFARATEDVDVVFRRTTESEHRLAEALIQIHAYWIGDDIDPTTGIETSYPVTFDYVRQTHLMMLGTDLGFLDLFDFIPSMPGENLNALFDTAIIRNGRPFASLRWIRAMKQAAGRPQDRLDLENLPDQ</sequence>
<dbReference type="InterPro" id="IPR043519">
    <property type="entry name" value="NT_sf"/>
</dbReference>
<protein>
    <recommendedName>
        <fullName evidence="3">Nucleotidyltransferase</fullName>
    </recommendedName>
</protein>
<dbReference type="OrthoDB" id="5519456at2"/>
<accession>A0A5C6AFI2</accession>
<dbReference type="AlphaFoldDB" id="A0A5C6AFI2"/>
<dbReference type="Gene3D" id="3.30.460.40">
    <property type="match status" value="1"/>
</dbReference>
<dbReference type="Proteomes" id="UP000316213">
    <property type="component" value="Unassembled WGS sequence"/>
</dbReference>
<keyword evidence="2" id="KW-1185">Reference proteome</keyword>
<gene>
    <name evidence="1" type="ORF">Pla100_19580</name>
</gene>
<organism evidence="1 2">
    <name type="scientific">Neorhodopirellula pilleata</name>
    <dbReference type="NCBI Taxonomy" id="2714738"/>
    <lineage>
        <taxon>Bacteria</taxon>
        <taxon>Pseudomonadati</taxon>
        <taxon>Planctomycetota</taxon>
        <taxon>Planctomycetia</taxon>
        <taxon>Pirellulales</taxon>
        <taxon>Pirellulaceae</taxon>
        <taxon>Neorhodopirellula</taxon>
    </lineage>
</organism>
<reference evidence="1 2" key="1">
    <citation type="submission" date="2019-02" db="EMBL/GenBank/DDBJ databases">
        <title>Deep-cultivation of Planctomycetes and their phenomic and genomic characterization uncovers novel biology.</title>
        <authorList>
            <person name="Wiegand S."/>
            <person name="Jogler M."/>
            <person name="Boedeker C."/>
            <person name="Pinto D."/>
            <person name="Vollmers J."/>
            <person name="Rivas-Marin E."/>
            <person name="Kohn T."/>
            <person name="Peeters S.H."/>
            <person name="Heuer A."/>
            <person name="Rast P."/>
            <person name="Oberbeckmann S."/>
            <person name="Bunk B."/>
            <person name="Jeske O."/>
            <person name="Meyerdierks A."/>
            <person name="Storesund J.E."/>
            <person name="Kallscheuer N."/>
            <person name="Luecker S."/>
            <person name="Lage O.M."/>
            <person name="Pohl T."/>
            <person name="Merkel B.J."/>
            <person name="Hornburger P."/>
            <person name="Mueller R.-W."/>
            <person name="Bruemmer F."/>
            <person name="Labrenz M."/>
            <person name="Spormann A.M."/>
            <person name="Op Den Camp H."/>
            <person name="Overmann J."/>
            <person name="Amann R."/>
            <person name="Jetten M.S.M."/>
            <person name="Mascher T."/>
            <person name="Medema M.H."/>
            <person name="Devos D.P."/>
            <person name="Kaster A.-K."/>
            <person name="Ovreas L."/>
            <person name="Rohde M."/>
            <person name="Galperin M.Y."/>
            <person name="Jogler C."/>
        </authorList>
    </citation>
    <scope>NUCLEOTIDE SEQUENCE [LARGE SCALE GENOMIC DNA]</scope>
    <source>
        <strain evidence="1 2">Pla100</strain>
    </source>
</reference>
<name>A0A5C6AFI2_9BACT</name>
<evidence type="ECO:0000313" key="2">
    <source>
        <dbReference type="Proteomes" id="UP000316213"/>
    </source>
</evidence>
<dbReference type="RefSeq" id="WP_146577471.1">
    <property type="nucleotide sequence ID" value="NZ_SJPM01000003.1"/>
</dbReference>
<dbReference type="EMBL" id="SJPM01000003">
    <property type="protein sequence ID" value="TWT98792.1"/>
    <property type="molecule type" value="Genomic_DNA"/>
</dbReference>
<comment type="caution">
    <text evidence="1">The sequence shown here is derived from an EMBL/GenBank/DDBJ whole genome shotgun (WGS) entry which is preliminary data.</text>
</comment>
<evidence type="ECO:0008006" key="3">
    <source>
        <dbReference type="Google" id="ProtNLM"/>
    </source>
</evidence>
<dbReference type="SUPFAM" id="SSF81301">
    <property type="entry name" value="Nucleotidyltransferase"/>
    <property type="match status" value="1"/>
</dbReference>
<proteinExistence type="predicted"/>
<evidence type="ECO:0000313" key="1">
    <source>
        <dbReference type="EMBL" id="TWT98792.1"/>
    </source>
</evidence>